<gene>
    <name evidence="2" type="ORF">IPV69_16385</name>
</gene>
<protein>
    <submittedName>
        <fullName evidence="2">Uncharacterized protein</fullName>
    </submittedName>
</protein>
<feature type="region of interest" description="Disordered" evidence="1">
    <location>
        <begin position="1"/>
        <end position="21"/>
    </location>
</feature>
<organism evidence="2 3">
    <name type="scientific">Humisphaera borealis</name>
    <dbReference type="NCBI Taxonomy" id="2807512"/>
    <lineage>
        <taxon>Bacteria</taxon>
        <taxon>Pseudomonadati</taxon>
        <taxon>Planctomycetota</taxon>
        <taxon>Phycisphaerae</taxon>
        <taxon>Tepidisphaerales</taxon>
        <taxon>Tepidisphaeraceae</taxon>
        <taxon>Humisphaera</taxon>
    </lineage>
</organism>
<dbReference type="KEGG" id="hbs:IPV69_16385"/>
<proteinExistence type="predicted"/>
<evidence type="ECO:0000256" key="1">
    <source>
        <dbReference type="SAM" id="MobiDB-lite"/>
    </source>
</evidence>
<keyword evidence="3" id="KW-1185">Reference proteome</keyword>
<sequence>MFDEDDYERLQPTSPARRAGSRARGRLALKLLLRRLDWMRGTLVYWTGEPLPSASVGIATRVVQQRLRSEPPGAYAVRMHAGKLPTVAHPFNNFLAALSPTIDDVIPVDLSLIARSLRRLQEARRFPVLLPQAVGDVSTWMLQCEEVLRRTRSLLDALSQGDIAGIGRAALVIGTSDAMATSQPATETPARKPEPKSRRRPTSSQMSPAPEITTGSTSPVVSKLFNAWPRDVLQAATRLADTRSLETLARRVPSANSAAVAAAVRDRLLFAPASVEVFLNELPALVALADRLADEPVKRLHAAIAIQRSALEAAVTQSGVSGNPLRYKGKLGTASNLALQRFQHYYDAQVSEELTQWFDPLPLAMPDPPAESGLDSADPLRFLNSLLRADRLRGHLLPRTRGKSDQQVLRWKLIAGKPGLLIIGEKEPLTFESLPAMAARSLWTSTRRPKDPFPIETVLSLGAIEAISFHDRVPNWIEWCSHAWPIGPSHQEHYEATLIALCAARAHAPSEQRHEIISAIDALAIPLLSHIAPSGHPSDKQSLFDLVQLVVKALVAGLSIEQVARYLSSGRTGALKQFMAFAPGQIVKFTEWLDDWTDRVTQDAATPHLRTSLLKAWSFDSFGCTTWANAYLLCGSDLLSRLLKTLIACGLESTQIPAVIESLSEFVNHQPSSLRYATALPPSEVMTFAREVLSEAMPVLRSALRRAAIQKPTRIDQARIAFSQCLDCARRALEDDVAARPAAVAALAAACIAELRRRRNDSGFDGHLFASSSDSGTETLVAIARRSPQRLITLGLATFDLNWSQYEQIAEAWRQIQRTEPLAEALSLAATRDNRTARTLRLLARLGLSFRLSGGEAFRAELTALAAGPAADQPLPAEWAHLAEPLTAIQRSQLAELLHWRLDGQLPERLRQTLYRPEAMARELALLREQPDLKPAARRRCEHLEQLLGDPAALAAWLRRDIDKHLPSALDDARLDRLEQRVAASVASHFATILSRPVPPSRNPREERNWDNALRLYFSADGNRALLRRLLAHELEGDRTWIPRQPQNARFLTQARARGIDTDAWLAPLSRNIESKSGPLRIEIETDPLHVLQMGNYFDTCLSEGDFNSFSTIANAVEVNKRVIYVYDRRDVVVGRKLVVLTREGALVGFRTYGKLPTPPNREAGDSWEELKDLLDAFCRTLAIRCGATLHPCTAMSVPPELREAKPLALFAKWYNDGPEPFGGKWLKGRTSRQSRRDTKNRSKRPANSSRS</sequence>
<accession>A0A7M2WQN0</accession>
<feature type="region of interest" description="Disordered" evidence="1">
    <location>
        <begin position="1223"/>
        <end position="1252"/>
    </location>
</feature>
<evidence type="ECO:0000313" key="3">
    <source>
        <dbReference type="Proteomes" id="UP000593765"/>
    </source>
</evidence>
<dbReference type="Proteomes" id="UP000593765">
    <property type="component" value="Chromosome"/>
</dbReference>
<dbReference type="EMBL" id="CP063458">
    <property type="protein sequence ID" value="QOV87855.1"/>
    <property type="molecule type" value="Genomic_DNA"/>
</dbReference>
<reference evidence="2 3" key="1">
    <citation type="submission" date="2020-10" db="EMBL/GenBank/DDBJ databases">
        <title>Wide distribution of Phycisphaera-like planctomycetes from WD2101 soil group in peatlands and genome analysis of the first cultivated representative.</title>
        <authorList>
            <person name="Dedysh S.N."/>
            <person name="Beletsky A.V."/>
            <person name="Ivanova A."/>
            <person name="Kulichevskaya I.S."/>
            <person name="Suzina N.E."/>
            <person name="Philippov D.A."/>
            <person name="Rakitin A.L."/>
            <person name="Mardanov A.V."/>
            <person name="Ravin N.V."/>
        </authorList>
    </citation>
    <scope>NUCLEOTIDE SEQUENCE [LARGE SCALE GENOMIC DNA]</scope>
    <source>
        <strain evidence="2 3">M1803</strain>
    </source>
</reference>
<dbReference type="RefSeq" id="WP_206290769.1">
    <property type="nucleotide sequence ID" value="NZ_CP063458.1"/>
</dbReference>
<dbReference type="AlphaFoldDB" id="A0A7M2WQN0"/>
<name>A0A7M2WQN0_9BACT</name>
<evidence type="ECO:0000313" key="2">
    <source>
        <dbReference type="EMBL" id="QOV87855.1"/>
    </source>
</evidence>
<feature type="region of interest" description="Disordered" evidence="1">
    <location>
        <begin position="177"/>
        <end position="217"/>
    </location>
</feature>
<feature type="compositionally biased region" description="Polar residues" evidence="1">
    <location>
        <begin position="202"/>
        <end position="217"/>
    </location>
</feature>